<keyword evidence="1" id="KW-0472">Membrane</keyword>
<dbReference type="AlphaFoldDB" id="A0A8J4VSY3"/>
<name>A0A8J4VSY3_9ROSI</name>
<evidence type="ECO:0000256" key="1">
    <source>
        <dbReference type="SAM" id="Phobius"/>
    </source>
</evidence>
<comment type="caution">
    <text evidence="2">The sequence shown here is derived from an EMBL/GenBank/DDBJ whole genome shotgun (WGS) entry which is preliminary data.</text>
</comment>
<organism evidence="2 3">
    <name type="scientific">Castanea mollissima</name>
    <name type="common">Chinese chestnut</name>
    <dbReference type="NCBI Taxonomy" id="60419"/>
    <lineage>
        <taxon>Eukaryota</taxon>
        <taxon>Viridiplantae</taxon>
        <taxon>Streptophyta</taxon>
        <taxon>Embryophyta</taxon>
        <taxon>Tracheophyta</taxon>
        <taxon>Spermatophyta</taxon>
        <taxon>Magnoliopsida</taxon>
        <taxon>eudicotyledons</taxon>
        <taxon>Gunneridae</taxon>
        <taxon>Pentapetalae</taxon>
        <taxon>rosids</taxon>
        <taxon>fabids</taxon>
        <taxon>Fagales</taxon>
        <taxon>Fagaceae</taxon>
        <taxon>Castanea</taxon>
    </lineage>
</organism>
<accession>A0A8J4VSY3</accession>
<evidence type="ECO:0000313" key="3">
    <source>
        <dbReference type="Proteomes" id="UP000737018"/>
    </source>
</evidence>
<dbReference type="PANTHER" id="PTHR31881:SF12">
    <property type="entry name" value="PLANT_F12B17-70 PROTEIN"/>
    <property type="match status" value="1"/>
</dbReference>
<dbReference type="InterPro" id="IPR006747">
    <property type="entry name" value="DUF599"/>
</dbReference>
<evidence type="ECO:0000313" key="2">
    <source>
        <dbReference type="EMBL" id="KAF3969042.1"/>
    </source>
</evidence>
<dbReference type="Proteomes" id="UP000737018">
    <property type="component" value="Unassembled WGS sequence"/>
</dbReference>
<feature type="transmembrane region" description="Helical" evidence="1">
    <location>
        <begin position="72"/>
        <end position="94"/>
    </location>
</feature>
<dbReference type="EMBL" id="JRKL02000695">
    <property type="protein sequence ID" value="KAF3969042.1"/>
    <property type="molecule type" value="Genomic_DNA"/>
</dbReference>
<gene>
    <name evidence="2" type="ORF">CMV_007130</name>
</gene>
<keyword evidence="3" id="KW-1185">Reference proteome</keyword>
<dbReference type="PANTHER" id="PTHR31881">
    <property type="match status" value="1"/>
</dbReference>
<sequence length="200" mass="22687">MEWRKCYLDVILVPLGFLLTIFYHLYLWHKVRTQPFTTTIGRNANGRRFWVGAMMKDIDRKNIVAVQTLRNLIMGSTLMATTSILVSAGLGAVISSTYSVKKPVNDTIYGAHGEFMVALKYDPICMVTADYLTELLEKGSLLNTIGNRLFYAAIPLLLWIFGPVLVFLCFAAMVPVFYNLDFMCNYGQEKVEENGNKEFV</sequence>
<feature type="transmembrane region" description="Helical" evidence="1">
    <location>
        <begin position="149"/>
        <end position="178"/>
    </location>
</feature>
<keyword evidence="1" id="KW-0812">Transmembrane</keyword>
<reference evidence="2" key="1">
    <citation type="submission" date="2020-03" db="EMBL/GenBank/DDBJ databases">
        <title>Castanea mollissima Vanexum genome sequencing.</title>
        <authorList>
            <person name="Staton M."/>
        </authorList>
    </citation>
    <scope>NUCLEOTIDE SEQUENCE</scope>
    <source>
        <tissue evidence="2">Leaf</tissue>
    </source>
</reference>
<feature type="transmembrane region" description="Helical" evidence="1">
    <location>
        <begin position="7"/>
        <end position="26"/>
    </location>
</feature>
<proteinExistence type="predicted"/>
<keyword evidence="1" id="KW-1133">Transmembrane helix</keyword>
<evidence type="ECO:0008006" key="4">
    <source>
        <dbReference type="Google" id="ProtNLM"/>
    </source>
</evidence>
<protein>
    <recommendedName>
        <fullName evidence="4">DUF599 domain-containing protein</fullName>
    </recommendedName>
</protein>
<dbReference type="OrthoDB" id="761598at2759"/>
<dbReference type="Pfam" id="PF04654">
    <property type="entry name" value="DUF599"/>
    <property type="match status" value="2"/>
</dbReference>